<evidence type="ECO:0000256" key="1">
    <source>
        <dbReference type="SAM" id="MobiDB-lite"/>
    </source>
</evidence>
<dbReference type="EnsemblPlants" id="PNT71505">
    <property type="protein sequence ID" value="PNT71505"/>
    <property type="gene ID" value="BRADI_2g28781v3"/>
</dbReference>
<reference evidence="3" key="3">
    <citation type="submission" date="2018-08" db="UniProtKB">
        <authorList>
            <consortium name="EnsemblPlants"/>
        </authorList>
    </citation>
    <scope>IDENTIFICATION</scope>
    <source>
        <strain evidence="3">cv. Bd21</strain>
    </source>
</reference>
<evidence type="ECO:0000313" key="4">
    <source>
        <dbReference type="Proteomes" id="UP000008810"/>
    </source>
</evidence>
<feature type="region of interest" description="Disordered" evidence="1">
    <location>
        <begin position="1"/>
        <end position="74"/>
    </location>
</feature>
<dbReference type="Proteomes" id="UP000008810">
    <property type="component" value="Chromosome 2"/>
</dbReference>
<dbReference type="Gramene" id="PNT71508">
    <property type="protein sequence ID" value="PNT71508"/>
    <property type="gene ID" value="BRADI_2g28781v3"/>
</dbReference>
<reference evidence="2 3" key="1">
    <citation type="journal article" date="2010" name="Nature">
        <title>Genome sequencing and analysis of the model grass Brachypodium distachyon.</title>
        <authorList>
            <consortium name="International Brachypodium Initiative"/>
        </authorList>
    </citation>
    <scope>NUCLEOTIDE SEQUENCE [LARGE SCALE GENOMIC DNA]</scope>
    <source>
        <strain evidence="2 3">Bd21</strain>
    </source>
</reference>
<dbReference type="EnsemblPlants" id="PNT71508">
    <property type="protein sequence ID" value="PNT71508"/>
    <property type="gene ID" value="BRADI_2g28781v3"/>
</dbReference>
<organism evidence="2">
    <name type="scientific">Brachypodium distachyon</name>
    <name type="common">Purple false brome</name>
    <name type="synonym">Trachynia distachya</name>
    <dbReference type="NCBI Taxonomy" id="15368"/>
    <lineage>
        <taxon>Eukaryota</taxon>
        <taxon>Viridiplantae</taxon>
        <taxon>Streptophyta</taxon>
        <taxon>Embryophyta</taxon>
        <taxon>Tracheophyta</taxon>
        <taxon>Spermatophyta</taxon>
        <taxon>Magnoliopsida</taxon>
        <taxon>Liliopsida</taxon>
        <taxon>Poales</taxon>
        <taxon>Poaceae</taxon>
        <taxon>BOP clade</taxon>
        <taxon>Pooideae</taxon>
        <taxon>Stipodae</taxon>
        <taxon>Brachypodieae</taxon>
        <taxon>Brachypodium</taxon>
    </lineage>
</organism>
<gene>
    <name evidence="2" type="ORF">BRADI_2g28781v3</name>
</gene>
<evidence type="ECO:0000313" key="2">
    <source>
        <dbReference type="EMBL" id="PNT71508.1"/>
    </source>
</evidence>
<dbReference type="EMBL" id="CM000881">
    <property type="protein sequence ID" value="PNT71508.1"/>
    <property type="molecule type" value="Genomic_DNA"/>
</dbReference>
<dbReference type="AlphaFoldDB" id="A0A2K2DB64"/>
<dbReference type="Gramene" id="PNT71507">
    <property type="protein sequence ID" value="PNT71507"/>
    <property type="gene ID" value="BRADI_2g28781v3"/>
</dbReference>
<keyword evidence="4" id="KW-1185">Reference proteome</keyword>
<dbReference type="ExpressionAtlas" id="A0A2K2DB64">
    <property type="expression patterns" value="baseline and differential"/>
</dbReference>
<sequence length="138" mass="14984">MSTAPPELPAPPSAPAASLLPPLRAASAPPAPAPRRSPRLRLPLAARQAQPSPLLAHPFQPAGPACPRPGRRPSPSPGPLPFFLSLFWFPLKRVPYLWALPVSRLMLPPLRVRFAVPLPKTLLCTAEIDDRRTPKMKP</sequence>
<accession>A0A2K2DB64</accession>
<dbReference type="InParanoid" id="A0A2K2DB64"/>
<evidence type="ECO:0000313" key="3">
    <source>
        <dbReference type="EnsemblPlants" id="PNT71505"/>
    </source>
</evidence>
<proteinExistence type="predicted"/>
<dbReference type="EnsemblPlants" id="PNT71507">
    <property type="protein sequence ID" value="PNT71507"/>
    <property type="gene ID" value="BRADI_2g28781v3"/>
</dbReference>
<dbReference type="EMBL" id="CM000881">
    <property type="protein sequence ID" value="PNT71507.1"/>
    <property type="molecule type" value="Genomic_DNA"/>
</dbReference>
<reference evidence="2" key="2">
    <citation type="submission" date="2017-06" db="EMBL/GenBank/DDBJ databases">
        <title>WGS assembly of Brachypodium distachyon.</title>
        <authorList>
            <consortium name="The International Brachypodium Initiative"/>
            <person name="Lucas S."/>
            <person name="Harmon-Smith M."/>
            <person name="Lail K."/>
            <person name="Tice H."/>
            <person name="Grimwood J."/>
            <person name="Bruce D."/>
            <person name="Barry K."/>
            <person name="Shu S."/>
            <person name="Lindquist E."/>
            <person name="Wang M."/>
            <person name="Pitluck S."/>
            <person name="Vogel J.P."/>
            <person name="Garvin D.F."/>
            <person name="Mockler T.C."/>
            <person name="Schmutz J."/>
            <person name="Rokhsar D."/>
            <person name="Bevan M.W."/>
        </authorList>
    </citation>
    <scope>NUCLEOTIDE SEQUENCE</scope>
    <source>
        <strain evidence="2">Bd21</strain>
    </source>
</reference>
<name>A0A2K2DB64_BRADI</name>
<dbReference type="Gramene" id="PNT71505">
    <property type="protein sequence ID" value="PNT71505"/>
    <property type="gene ID" value="BRADI_2g28781v3"/>
</dbReference>
<dbReference type="EMBL" id="CM000881">
    <property type="protein sequence ID" value="PNT71505.1"/>
    <property type="molecule type" value="Genomic_DNA"/>
</dbReference>
<feature type="compositionally biased region" description="Low complexity" evidence="1">
    <location>
        <begin position="15"/>
        <end position="28"/>
    </location>
</feature>
<protein>
    <submittedName>
        <fullName evidence="2 3">Uncharacterized protein</fullName>
    </submittedName>
</protein>
<feature type="compositionally biased region" description="Pro residues" evidence="1">
    <location>
        <begin position="64"/>
        <end position="74"/>
    </location>
</feature>
<feature type="compositionally biased region" description="Pro residues" evidence="1">
    <location>
        <begin position="1"/>
        <end position="14"/>
    </location>
</feature>